<evidence type="ECO:0000313" key="8">
    <source>
        <dbReference type="Proteomes" id="UP001589896"/>
    </source>
</evidence>
<dbReference type="Pfam" id="PF01565">
    <property type="entry name" value="FAD_binding_4"/>
    <property type="match status" value="1"/>
</dbReference>
<reference evidence="7 8" key="1">
    <citation type="submission" date="2024-09" db="EMBL/GenBank/DDBJ databases">
        <authorList>
            <person name="Sun Q."/>
            <person name="Mori K."/>
        </authorList>
    </citation>
    <scope>NUCLEOTIDE SEQUENCE [LARGE SCALE GENOMIC DNA]</scope>
    <source>
        <strain evidence="7 8">KCTC 23076</strain>
    </source>
</reference>
<dbReference type="SUPFAM" id="SSF56176">
    <property type="entry name" value="FAD-binding/transporter-associated domain-like"/>
    <property type="match status" value="1"/>
</dbReference>
<name>A0ABV6RXS9_9GAMM</name>
<dbReference type="PANTHER" id="PTHR42973">
    <property type="entry name" value="BINDING OXIDOREDUCTASE, PUTATIVE (AFU_ORTHOLOGUE AFUA_1G17690)-RELATED"/>
    <property type="match status" value="1"/>
</dbReference>
<dbReference type="InterPro" id="IPR012951">
    <property type="entry name" value="BBE"/>
</dbReference>
<protein>
    <submittedName>
        <fullName evidence="7">FAD-binding oxidoreductase</fullName>
    </submittedName>
</protein>
<dbReference type="PROSITE" id="PS51387">
    <property type="entry name" value="FAD_PCMH"/>
    <property type="match status" value="1"/>
</dbReference>
<evidence type="ECO:0000313" key="7">
    <source>
        <dbReference type="EMBL" id="MFC0681787.1"/>
    </source>
</evidence>
<dbReference type="EMBL" id="JBHLTG010000009">
    <property type="protein sequence ID" value="MFC0681787.1"/>
    <property type="molecule type" value="Genomic_DNA"/>
</dbReference>
<evidence type="ECO:0000256" key="4">
    <source>
        <dbReference type="ARBA" id="ARBA00022827"/>
    </source>
</evidence>
<comment type="cofactor">
    <cofactor evidence="1">
        <name>FAD</name>
        <dbReference type="ChEBI" id="CHEBI:57692"/>
    </cofactor>
</comment>
<dbReference type="InterPro" id="IPR016166">
    <property type="entry name" value="FAD-bd_PCMH"/>
</dbReference>
<gene>
    <name evidence="7" type="ORF">ACFFGH_28480</name>
</gene>
<feature type="domain" description="FAD-binding PCMH-type" evidence="6">
    <location>
        <begin position="41"/>
        <end position="213"/>
    </location>
</feature>
<dbReference type="Proteomes" id="UP001589896">
    <property type="component" value="Unassembled WGS sequence"/>
</dbReference>
<dbReference type="Gene3D" id="3.40.462.20">
    <property type="match status" value="1"/>
</dbReference>
<keyword evidence="5" id="KW-0560">Oxidoreductase</keyword>
<dbReference type="InterPro" id="IPR050416">
    <property type="entry name" value="FAD-linked_Oxidoreductase"/>
</dbReference>
<evidence type="ECO:0000256" key="5">
    <source>
        <dbReference type="ARBA" id="ARBA00023002"/>
    </source>
</evidence>
<organism evidence="7 8">
    <name type="scientific">Lysobacter korlensis</name>
    <dbReference type="NCBI Taxonomy" id="553636"/>
    <lineage>
        <taxon>Bacteria</taxon>
        <taxon>Pseudomonadati</taxon>
        <taxon>Pseudomonadota</taxon>
        <taxon>Gammaproteobacteria</taxon>
        <taxon>Lysobacterales</taxon>
        <taxon>Lysobacteraceae</taxon>
        <taxon>Lysobacter</taxon>
    </lineage>
</organism>
<dbReference type="PANTHER" id="PTHR42973:SF39">
    <property type="entry name" value="FAD-BINDING PCMH-TYPE DOMAIN-CONTAINING PROTEIN"/>
    <property type="match status" value="1"/>
</dbReference>
<dbReference type="InterPro" id="IPR016167">
    <property type="entry name" value="FAD-bd_PCMH_sub1"/>
</dbReference>
<keyword evidence="4" id="KW-0274">FAD</keyword>
<dbReference type="Gene3D" id="3.30.465.10">
    <property type="match status" value="1"/>
</dbReference>
<evidence type="ECO:0000256" key="3">
    <source>
        <dbReference type="ARBA" id="ARBA00022630"/>
    </source>
</evidence>
<dbReference type="Pfam" id="PF08031">
    <property type="entry name" value="BBE"/>
    <property type="match status" value="1"/>
</dbReference>
<dbReference type="InterPro" id="IPR006094">
    <property type="entry name" value="Oxid_FAD_bind_N"/>
</dbReference>
<comment type="similarity">
    <text evidence="2">Belongs to the oxygen-dependent FAD-linked oxidoreductase family.</text>
</comment>
<dbReference type="InterPro" id="IPR036318">
    <property type="entry name" value="FAD-bd_PCMH-like_sf"/>
</dbReference>
<evidence type="ECO:0000256" key="2">
    <source>
        <dbReference type="ARBA" id="ARBA00005466"/>
    </source>
</evidence>
<dbReference type="RefSeq" id="WP_386675055.1">
    <property type="nucleotide sequence ID" value="NZ_JBHLTG010000009.1"/>
</dbReference>
<keyword evidence="8" id="KW-1185">Reference proteome</keyword>
<dbReference type="Gene3D" id="3.30.43.10">
    <property type="entry name" value="Uridine Diphospho-n-acetylenolpyruvylglucosamine Reductase, domain 2"/>
    <property type="match status" value="1"/>
</dbReference>
<accession>A0ABV6RXS9</accession>
<proteinExistence type="inferred from homology"/>
<evidence type="ECO:0000256" key="1">
    <source>
        <dbReference type="ARBA" id="ARBA00001974"/>
    </source>
</evidence>
<keyword evidence="3" id="KW-0285">Flavoprotein</keyword>
<dbReference type="PROSITE" id="PS00862">
    <property type="entry name" value="OX2_COVAL_FAD"/>
    <property type="match status" value="1"/>
</dbReference>
<evidence type="ECO:0000259" key="6">
    <source>
        <dbReference type="PROSITE" id="PS51387"/>
    </source>
</evidence>
<comment type="caution">
    <text evidence="7">The sequence shown here is derived from an EMBL/GenBank/DDBJ whole genome shotgun (WGS) entry which is preliminary data.</text>
</comment>
<dbReference type="InterPro" id="IPR016169">
    <property type="entry name" value="FAD-bd_PCMH_sub2"/>
</dbReference>
<dbReference type="InterPro" id="IPR006093">
    <property type="entry name" value="Oxy_OxRdtase_FAD_BS"/>
</dbReference>
<sequence>MTLEAPTEPPVARLSQRLGHLIHLPGSARYDELRMPWNVAVDQRPAAVALPTTPEDVSAVVRAAAELGIRIAPQSSGHGAAMATVAGLNDALLLRTTQFTGVTIDPERRIARIGSGAIWDDVVNAAAAHGLAALHGSSPNVSVVGFALGGGIGWYGRKHGIATNSITAVDLVLADGSYVRADATQNTDLFWALRGGGGNFGVVTALEMRLFPVPDAVAGMMLWDISAAEPVLRRWVDWARTAPDEVTTSFQIMRLPEMEGMPPFLNGRSLVMIDGGVLTDDDTAAALLAPLRELQPEMDTFARVPAPALARIHMDPEDPVPFAGGTVMLTDMDEDAVVMFLDRFGPEASTGLLMAEIRQLGGAFGRPAPDAGALSHLDGGFLFGLIGMVSTPESAAAIVAESAEAVLAFTPWASGSAYLNFADGGAVDSKVGYGADAWARLLELRRKYDPNEVFMANHPIR</sequence>